<dbReference type="GO" id="GO:0003677">
    <property type="term" value="F:DNA binding"/>
    <property type="evidence" value="ECO:0007669"/>
    <property type="project" value="UniProtKB-KW"/>
</dbReference>
<dbReference type="Pfam" id="PF00392">
    <property type="entry name" value="GntR"/>
    <property type="match status" value="1"/>
</dbReference>
<dbReference type="AlphaFoldDB" id="A0A543A1D3"/>
<dbReference type="InterPro" id="IPR008920">
    <property type="entry name" value="TF_FadR/GntR_C"/>
</dbReference>
<evidence type="ECO:0000259" key="4">
    <source>
        <dbReference type="PROSITE" id="PS50949"/>
    </source>
</evidence>
<dbReference type="GO" id="GO:0003700">
    <property type="term" value="F:DNA-binding transcription factor activity"/>
    <property type="evidence" value="ECO:0007669"/>
    <property type="project" value="InterPro"/>
</dbReference>
<name>A0A543A1D3_9ACTN</name>
<dbReference type="Gene3D" id="1.10.10.10">
    <property type="entry name" value="Winged helix-like DNA-binding domain superfamily/Winged helix DNA-binding domain"/>
    <property type="match status" value="1"/>
</dbReference>
<dbReference type="OrthoDB" id="5182935at2"/>
<dbReference type="SUPFAM" id="SSF46785">
    <property type="entry name" value="Winged helix' DNA-binding domain"/>
    <property type="match status" value="1"/>
</dbReference>
<dbReference type="SMART" id="SM00345">
    <property type="entry name" value="HTH_GNTR"/>
    <property type="match status" value="1"/>
</dbReference>
<dbReference type="SUPFAM" id="SSF48008">
    <property type="entry name" value="GntR ligand-binding domain-like"/>
    <property type="match status" value="1"/>
</dbReference>
<comment type="caution">
    <text evidence="5">The sequence shown here is derived from an EMBL/GenBank/DDBJ whole genome shotgun (WGS) entry which is preliminary data.</text>
</comment>
<keyword evidence="2" id="KW-0238">DNA-binding</keyword>
<evidence type="ECO:0000256" key="1">
    <source>
        <dbReference type="ARBA" id="ARBA00023015"/>
    </source>
</evidence>
<dbReference type="CDD" id="cd07377">
    <property type="entry name" value="WHTH_GntR"/>
    <property type="match status" value="1"/>
</dbReference>
<dbReference type="InterPro" id="IPR036388">
    <property type="entry name" value="WH-like_DNA-bd_sf"/>
</dbReference>
<dbReference type="Pfam" id="PF07729">
    <property type="entry name" value="FCD"/>
    <property type="match status" value="1"/>
</dbReference>
<dbReference type="InterPro" id="IPR011711">
    <property type="entry name" value="GntR_C"/>
</dbReference>
<proteinExistence type="predicted"/>
<protein>
    <submittedName>
        <fullName evidence="5">GntR family transcriptional regulator</fullName>
    </submittedName>
</protein>
<keyword evidence="6" id="KW-1185">Reference proteome</keyword>
<dbReference type="EMBL" id="VFOV01000001">
    <property type="protein sequence ID" value="TQL66397.1"/>
    <property type="molecule type" value="Genomic_DNA"/>
</dbReference>
<dbReference type="Gene3D" id="1.20.120.530">
    <property type="entry name" value="GntR ligand-binding domain-like"/>
    <property type="match status" value="1"/>
</dbReference>
<sequence>MTVASDHRVTDRVHQELRAQIISGDLPAGTRLSVPALAQKLGVSRSPVREAIVRLVQERLAREEPRRGAVVPEVSDRELIAIYEVREVLEGLATRLAVENAGRRLIRQLEDLVQEQERAVALSDRVAASEADVAFHRLIREAADNPEVVRMLDDVQTQVRMAMRTTQVTGGVTNAIADHRAILAAMDAGDPRAAEEAARAHISRLRHVLVEQGRENP</sequence>
<organism evidence="5 6">
    <name type="scientific">Nocardioides albertanoniae</name>
    <dbReference type="NCBI Taxonomy" id="1175486"/>
    <lineage>
        <taxon>Bacteria</taxon>
        <taxon>Bacillati</taxon>
        <taxon>Actinomycetota</taxon>
        <taxon>Actinomycetes</taxon>
        <taxon>Propionibacteriales</taxon>
        <taxon>Nocardioidaceae</taxon>
        <taxon>Nocardioides</taxon>
    </lineage>
</organism>
<dbReference type="InterPro" id="IPR000524">
    <property type="entry name" value="Tscrpt_reg_HTH_GntR"/>
</dbReference>
<evidence type="ECO:0000256" key="2">
    <source>
        <dbReference type="ARBA" id="ARBA00023125"/>
    </source>
</evidence>
<dbReference type="RefSeq" id="WP_141778606.1">
    <property type="nucleotide sequence ID" value="NZ_VFOV01000001.1"/>
</dbReference>
<evidence type="ECO:0000313" key="5">
    <source>
        <dbReference type="EMBL" id="TQL66397.1"/>
    </source>
</evidence>
<dbReference type="SMART" id="SM00895">
    <property type="entry name" value="FCD"/>
    <property type="match status" value="1"/>
</dbReference>
<gene>
    <name evidence="5" type="ORF">FB381_0252</name>
</gene>
<dbReference type="InterPro" id="IPR036390">
    <property type="entry name" value="WH_DNA-bd_sf"/>
</dbReference>
<dbReference type="Proteomes" id="UP000320209">
    <property type="component" value="Unassembled WGS sequence"/>
</dbReference>
<dbReference type="PROSITE" id="PS50949">
    <property type="entry name" value="HTH_GNTR"/>
    <property type="match status" value="1"/>
</dbReference>
<reference evidence="5 6" key="1">
    <citation type="submission" date="2019-06" db="EMBL/GenBank/DDBJ databases">
        <title>Sequencing the genomes of 1000 actinobacteria strains.</title>
        <authorList>
            <person name="Klenk H.-P."/>
        </authorList>
    </citation>
    <scope>NUCLEOTIDE SEQUENCE [LARGE SCALE GENOMIC DNA]</scope>
    <source>
        <strain evidence="5 6">DSM 25218</strain>
    </source>
</reference>
<keyword evidence="3" id="KW-0804">Transcription</keyword>
<feature type="domain" description="HTH gntR-type" evidence="4">
    <location>
        <begin position="7"/>
        <end position="74"/>
    </location>
</feature>
<evidence type="ECO:0000256" key="3">
    <source>
        <dbReference type="ARBA" id="ARBA00023163"/>
    </source>
</evidence>
<evidence type="ECO:0000313" key="6">
    <source>
        <dbReference type="Proteomes" id="UP000320209"/>
    </source>
</evidence>
<keyword evidence="1" id="KW-0805">Transcription regulation</keyword>
<dbReference type="PANTHER" id="PTHR43537:SF24">
    <property type="entry name" value="GLUCONATE OPERON TRANSCRIPTIONAL REPRESSOR"/>
    <property type="match status" value="1"/>
</dbReference>
<accession>A0A543A1D3</accession>
<dbReference type="PANTHER" id="PTHR43537">
    <property type="entry name" value="TRANSCRIPTIONAL REGULATOR, GNTR FAMILY"/>
    <property type="match status" value="1"/>
</dbReference>